<dbReference type="RefSeq" id="WP_157266575.1">
    <property type="nucleotide sequence ID" value="NZ_JABFOR010000002.1"/>
</dbReference>
<evidence type="ECO:0000256" key="5">
    <source>
        <dbReference type="SAM" id="Phobius"/>
    </source>
</evidence>
<dbReference type="InterPro" id="IPR035906">
    <property type="entry name" value="MetI-like_sf"/>
</dbReference>
<evidence type="ECO:0000313" key="7">
    <source>
        <dbReference type="Proteomes" id="UP000552038"/>
    </source>
</evidence>
<evidence type="ECO:0000256" key="4">
    <source>
        <dbReference type="ARBA" id="ARBA00023136"/>
    </source>
</evidence>
<evidence type="ECO:0000313" key="6">
    <source>
        <dbReference type="EMBL" id="NOJ69423.1"/>
    </source>
</evidence>
<evidence type="ECO:0000256" key="3">
    <source>
        <dbReference type="ARBA" id="ARBA00022989"/>
    </source>
</evidence>
<dbReference type="Gene3D" id="1.10.3720.10">
    <property type="entry name" value="MetI-like"/>
    <property type="match status" value="1"/>
</dbReference>
<feature type="transmembrane region" description="Helical" evidence="5">
    <location>
        <begin position="26"/>
        <end position="51"/>
    </location>
</feature>
<evidence type="ECO:0000256" key="2">
    <source>
        <dbReference type="ARBA" id="ARBA00022692"/>
    </source>
</evidence>
<dbReference type="SUPFAM" id="SSF161098">
    <property type="entry name" value="MetI-like"/>
    <property type="match status" value="1"/>
</dbReference>
<accession>A0AAP6ZS48</accession>
<dbReference type="AlphaFoldDB" id="A0AAP6ZS48"/>
<evidence type="ECO:0000256" key="1">
    <source>
        <dbReference type="ARBA" id="ARBA00004141"/>
    </source>
</evidence>
<keyword evidence="3 5" id="KW-1133">Transmembrane helix</keyword>
<name>A0AAP6ZS48_PAEAL</name>
<organism evidence="6 7">
    <name type="scientific">Paenibacillus alvei</name>
    <name type="common">Bacillus alvei</name>
    <dbReference type="NCBI Taxonomy" id="44250"/>
    <lineage>
        <taxon>Bacteria</taxon>
        <taxon>Bacillati</taxon>
        <taxon>Bacillota</taxon>
        <taxon>Bacilli</taxon>
        <taxon>Bacillales</taxon>
        <taxon>Paenibacillaceae</taxon>
        <taxon>Paenibacillus</taxon>
    </lineage>
</organism>
<proteinExistence type="predicted"/>
<dbReference type="GeneID" id="94488047"/>
<keyword evidence="2 5" id="KW-0812">Transmembrane</keyword>
<dbReference type="EMBL" id="JABFOR010000002">
    <property type="protein sequence ID" value="NOJ69423.1"/>
    <property type="molecule type" value="Genomic_DNA"/>
</dbReference>
<dbReference type="GO" id="GO:0016020">
    <property type="term" value="C:membrane"/>
    <property type="evidence" value="ECO:0007669"/>
    <property type="project" value="UniProtKB-SubCell"/>
</dbReference>
<comment type="subcellular location">
    <subcellularLocation>
        <location evidence="1">Membrane</location>
        <topology evidence="1">Multi-pass membrane protein</topology>
    </subcellularLocation>
</comment>
<reference evidence="6 7" key="1">
    <citation type="submission" date="2020-05" db="EMBL/GenBank/DDBJ databases">
        <title>Whole genome sequencing and identification of novel metabolites from Paenibacillus alvei strain JR949.</title>
        <authorList>
            <person name="Rajendhran J."/>
            <person name="Sree Pranav P."/>
            <person name="Mahalakshmi B."/>
            <person name="Karthikeyan R."/>
        </authorList>
    </citation>
    <scope>NUCLEOTIDE SEQUENCE [LARGE SCALE GENOMIC DNA]</scope>
    <source>
        <strain evidence="6 7">JR949</strain>
    </source>
</reference>
<dbReference type="Proteomes" id="UP000552038">
    <property type="component" value="Unassembled WGS sequence"/>
</dbReference>
<comment type="caution">
    <text evidence="6">The sequence shown here is derived from an EMBL/GenBank/DDBJ whole genome shotgun (WGS) entry which is preliminary data.</text>
</comment>
<protein>
    <recommendedName>
        <fullName evidence="8">ABC transporter permease</fullName>
    </recommendedName>
</protein>
<keyword evidence="4 5" id="KW-0472">Membrane</keyword>
<sequence length="71" mass="8172">MTDPSVKQLYGKWVKLIFRRRIWNGYAITLIYTIIGTVINLAMTIAAAYPLTRTDLAGRRLFTTMISLQCF</sequence>
<gene>
    <name evidence="6" type="ORF">HMI46_02465</name>
</gene>
<evidence type="ECO:0008006" key="8">
    <source>
        <dbReference type="Google" id="ProtNLM"/>
    </source>
</evidence>